<evidence type="ECO:0000313" key="1">
    <source>
        <dbReference type="EMBL" id="PNR35712.1"/>
    </source>
</evidence>
<dbReference type="Gramene" id="Pp3c17_2028V3.1">
    <property type="protein sequence ID" value="PAC:32905644.CDS.1"/>
    <property type="gene ID" value="Pp3c17_2028"/>
</dbReference>
<gene>
    <name evidence="1" type="ORF">PHYPA_021562</name>
</gene>
<reference evidence="1 3" key="1">
    <citation type="journal article" date="2008" name="Science">
        <title>The Physcomitrella genome reveals evolutionary insights into the conquest of land by plants.</title>
        <authorList>
            <person name="Rensing S."/>
            <person name="Lang D."/>
            <person name="Zimmer A."/>
            <person name="Terry A."/>
            <person name="Salamov A."/>
            <person name="Shapiro H."/>
            <person name="Nishiyama T."/>
            <person name="Perroud P.-F."/>
            <person name="Lindquist E."/>
            <person name="Kamisugi Y."/>
            <person name="Tanahashi T."/>
            <person name="Sakakibara K."/>
            <person name="Fujita T."/>
            <person name="Oishi K."/>
            <person name="Shin-I T."/>
            <person name="Kuroki Y."/>
            <person name="Toyoda A."/>
            <person name="Suzuki Y."/>
            <person name="Hashimoto A."/>
            <person name="Yamaguchi K."/>
            <person name="Sugano A."/>
            <person name="Kohara Y."/>
            <person name="Fujiyama A."/>
            <person name="Anterola A."/>
            <person name="Aoki S."/>
            <person name="Ashton N."/>
            <person name="Barbazuk W.B."/>
            <person name="Barker E."/>
            <person name="Bennetzen J."/>
            <person name="Bezanilla M."/>
            <person name="Blankenship R."/>
            <person name="Cho S.H."/>
            <person name="Dutcher S."/>
            <person name="Estelle M."/>
            <person name="Fawcett J.A."/>
            <person name="Gundlach H."/>
            <person name="Hanada K."/>
            <person name="Heyl A."/>
            <person name="Hicks K.A."/>
            <person name="Hugh J."/>
            <person name="Lohr M."/>
            <person name="Mayer K."/>
            <person name="Melkozernov A."/>
            <person name="Murata T."/>
            <person name="Nelson D."/>
            <person name="Pils B."/>
            <person name="Prigge M."/>
            <person name="Reiss B."/>
            <person name="Renner T."/>
            <person name="Rombauts S."/>
            <person name="Rushton P."/>
            <person name="Sanderfoot A."/>
            <person name="Schween G."/>
            <person name="Shiu S.-H."/>
            <person name="Stueber K."/>
            <person name="Theodoulou F.L."/>
            <person name="Tu H."/>
            <person name="Van de Peer Y."/>
            <person name="Verrier P.J."/>
            <person name="Waters E."/>
            <person name="Wood A."/>
            <person name="Yang L."/>
            <person name="Cove D."/>
            <person name="Cuming A."/>
            <person name="Hasebe M."/>
            <person name="Lucas S."/>
            <person name="Mishler D.B."/>
            <person name="Reski R."/>
            <person name="Grigoriev I."/>
            <person name="Quatrano R.S."/>
            <person name="Boore J.L."/>
        </authorList>
    </citation>
    <scope>NUCLEOTIDE SEQUENCE [LARGE SCALE GENOMIC DNA]</scope>
    <source>
        <strain evidence="2 3">cv. Gransden 2004</strain>
    </source>
</reference>
<dbReference type="InParanoid" id="A0A2K1J2F4"/>
<dbReference type="Proteomes" id="UP000006727">
    <property type="component" value="Chromosome 17"/>
</dbReference>
<evidence type="ECO:0000313" key="3">
    <source>
        <dbReference type="Proteomes" id="UP000006727"/>
    </source>
</evidence>
<organism evidence="1">
    <name type="scientific">Physcomitrium patens</name>
    <name type="common">Spreading-leaved earth moss</name>
    <name type="synonym">Physcomitrella patens</name>
    <dbReference type="NCBI Taxonomy" id="3218"/>
    <lineage>
        <taxon>Eukaryota</taxon>
        <taxon>Viridiplantae</taxon>
        <taxon>Streptophyta</taxon>
        <taxon>Embryophyta</taxon>
        <taxon>Bryophyta</taxon>
        <taxon>Bryophytina</taxon>
        <taxon>Bryopsida</taxon>
        <taxon>Funariidae</taxon>
        <taxon>Funariales</taxon>
        <taxon>Funariaceae</taxon>
        <taxon>Physcomitrium</taxon>
    </lineage>
</organism>
<dbReference type="EnsemblPlants" id="Pp3c17_2028V3.1">
    <property type="protein sequence ID" value="PAC:32905644.CDS.1"/>
    <property type="gene ID" value="Pp3c17_2028"/>
</dbReference>
<reference evidence="1 3" key="2">
    <citation type="journal article" date="2018" name="Plant J.">
        <title>The Physcomitrella patens chromosome-scale assembly reveals moss genome structure and evolution.</title>
        <authorList>
            <person name="Lang D."/>
            <person name="Ullrich K.K."/>
            <person name="Murat F."/>
            <person name="Fuchs J."/>
            <person name="Jenkins J."/>
            <person name="Haas F.B."/>
            <person name="Piednoel M."/>
            <person name="Gundlach H."/>
            <person name="Van Bel M."/>
            <person name="Meyberg R."/>
            <person name="Vives C."/>
            <person name="Morata J."/>
            <person name="Symeonidi A."/>
            <person name="Hiss M."/>
            <person name="Muchero W."/>
            <person name="Kamisugi Y."/>
            <person name="Saleh O."/>
            <person name="Blanc G."/>
            <person name="Decker E.L."/>
            <person name="van Gessel N."/>
            <person name="Grimwood J."/>
            <person name="Hayes R.D."/>
            <person name="Graham S.W."/>
            <person name="Gunter L.E."/>
            <person name="McDaniel S.F."/>
            <person name="Hoernstein S.N.W."/>
            <person name="Larsson A."/>
            <person name="Li F.W."/>
            <person name="Perroud P.F."/>
            <person name="Phillips J."/>
            <person name="Ranjan P."/>
            <person name="Rokshar D.S."/>
            <person name="Rothfels C.J."/>
            <person name="Schneider L."/>
            <person name="Shu S."/>
            <person name="Stevenson D.W."/>
            <person name="Thummler F."/>
            <person name="Tillich M."/>
            <person name="Villarreal Aguilar J.C."/>
            <person name="Widiez T."/>
            <person name="Wong G.K."/>
            <person name="Wymore A."/>
            <person name="Zhang Y."/>
            <person name="Zimmer A.D."/>
            <person name="Quatrano R.S."/>
            <person name="Mayer K.F.X."/>
            <person name="Goodstein D."/>
            <person name="Casacuberta J.M."/>
            <person name="Vandepoele K."/>
            <person name="Reski R."/>
            <person name="Cuming A.C."/>
            <person name="Tuskan G.A."/>
            <person name="Maumus F."/>
            <person name="Salse J."/>
            <person name="Schmutz J."/>
            <person name="Rensing S.A."/>
        </authorList>
    </citation>
    <scope>NUCLEOTIDE SEQUENCE [LARGE SCALE GENOMIC DNA]</scope>
    <source>
        <strain evidence="2 3">cv. Gransden 2004</strain>
    </source>
</reference>
<name>A0A2K1J2F4_PHYPA</name>
<proteinExistence type="predicted"/>
<sequence>MMDGCFLTCCASNITTTTRSHSFPVYATGDSILPKRECTTCPSPSDRRVSRFPARQRLRPCTSVLVDDGNGFLSAPKECSYSCSLSEPILQMSRRDQVGGMHPLDSPGLETIFGERVTKVALFGNPDTRNQVDCSDHNTCCVGNSTVFVW</sequence>
<dbReference type="EMBL" id="ABEU02000017">
    <property type="protein sequence ID" value="PNR35712.1"/>
    <property type="molecule type" value="Genomic_DNA"/>
</dbReference>
<reference evidence="2" key="3">
    <citation type="submission" date="2020-12" db="UniProtKB">
        <authorList>
            <consortium name="EnsemblPlants"/>
        </authorList>
    </citation>
    <scope>IDENTIFICATION</scope>
</reference>
<dbReference type="AlphaFoldDB" id="A0A2K1J2F4"/>
<protein>
    <submittedName>
        <fullName evidence="1 2">Uncharacterized protein</fullName>
    </submittedName>
</protein>
<keyword evidence="3" id="KW-1185">Reference proteome</keyword>
<accession>A0A2K1J2F4</accession>
<evidence type="ECO:0000313" key="2">
    <source>
        <dbReference type="EnsemblPlants" id="PAC:32905644.CDS.1"/>
    </source>
</evidence>